<keyword evidence="2" id="KW-0812">Transmembrane</keyword>
<feature type="transmembrane region" description="Helical" evidence="2">
    <location>
        <begin position="57"/>
        <end position="81"/>
    </location>
</feature>
<evidence type="ECO:0000256" key="1">
    <source>
        <dbReference type="SAM" id="MobiDB-lite"/>
    </source>
</evidence>
<dbReference type="EMBL" id="JAJUBC010000008">
    <property type="protein sequence ID" value="MDD1793250.1"/>
    <property type="molecule type" value="Genomic_DNA"/>
</dbReference>
<reference evidence="3" key="1">
    <citation type="submission" date="2021-12" db="EMBL/GenBank/DDBJ databases">
        <title>Enterovibrio ZSDZ35 sp. nov. and Enterovibrio ZSDZ42 sp. nov., isolated from coastal seawater in Qingdao.</title>
        <authorList>
            <person name="Zhang P."/>
        </authorList>
    </citation>
    <scope>NUCLEOTIDE SEQUENCE</scope>
    <source>
        <strain evidence="3">ZSDZ42</strain>
    </source>
</reference>
<keyword evidence="2" id="KW-1133">Transmembrane helix</keyword>
<feature type="transmembrane region" description="Helical" evidence="2">
    <location>
        <begin position="16"/>
        <end position="37"/>
    </location>
</feature>
<dbReference type="Proteomes" id="UP001149400">
    <property type="component" value="Unassembled WGS sequence"/>
</dbReference>
<feature type="compositionally biased region" description="Basic and acidic residues" evidence="1">
    <location>
        <begin position="97"/>
        <end position="109"/>
    </location>
</feature>
<name>A0ABT5QZ13_9GAMM</name>
<comment type="caution">
    <text evidence="3">The sequence shown here is derived from an EMBL/GenBank/DDBJ whole genome shotgun (WGS) entry which is preliminary data.</text>
</comment>
<evidence type="ECO:0000313" key="3">
    <source>
        <dbReference type="EMBL" id="MDD1793250.1"/>
    </source>
</evidence>
<evidence type="ECO:0000313" key="4">
    <source>
        <dbReference type="Proteomes" id="UP001149400"/>
    </source>
</evidence>
<keyword evidence="4" id="KW-1185">Reference proteome</keyword>
<keyword evidence="2" id="KW-0472">Membrane</keyword>
<gene>
    <name evidence="3" type="ORF">LRP50_08940</name>
</gene>
<sequence>MSLLATPFVDASTDTVLHVVAAVVLVGSVCAIAFGFWKIHELPVSKAKKKKHQQMGLITALTWIGFLWHWVWVVAVIVAFVDSDQALRRIRDIWREPTKAPNDEQKDPAIEEVSANQNVHLEGGNQDLSKEEKTNA</sequence>
<accession>A0ABT5QZ13</accession>
<protein>
    <submittedName>
        <fullName evidence="3">MFS transporter</fullName>
    </submittedName>
</protein>
<feature type="region of interest" description="Disordered" evidence="1">
    <location>
        <begin position="97"/>
        <end position="136"/>
    </location>
</feature>
<proteinExistence type="predicted"/>
<organism evidence="3 4">
    <name type="scientific">Enterovibrio gelatinilyticus</name>
    <dbReference type="NCBI Taxonomy" id="2899819"/>
    <lineage>
        <taxon>Bacteria</taxon>
        <taxon>Pseudomonadati</taxon>
        <taxon>Pseudomonadota</taxon>
        <taxon>Gammaproteobacteria</taxon>
        <taxon>Vibrionales</taxon>
        <taxon>Vibrionaceae</taxon>
        <taxon>Enterovibrio</taxon>
    </lineage>
</organism>
<evidence type="ECO:0000256" key="2">
    <source>
        <dbReference type="SAM" id="Phobius"/>
    </source>
</evidence>
<dbReference type="RefSeq" id="WP_274164113.1">
    <property type="nucleotide sequence ID" value="NZ_JAJUBC010000008.1"/>
</dbReference>